<dbReference type="SUPFAM" id="SSF89550">
    <property type="entry name" value="PHP domain-like"/>
    <property type="match status" value="1"/>
</dbReference>
<dbReference type="Gene3D" id="3.20.20.140">
    <property type="entry name" value="Metal-dependent hydrolases"/>
    <property type="match status" value="1"/>
</dbReference>
<sequence length="305" mass="34224">MHSNDRVQFAKPDLALLAENHTVVDLHFHSTYSDGLNRIPKIAARARKLGIGIAITDHNEIRGALEIEQYDDLLTIPGIELTVAEGSHLLVYFYTTKALRRFYEKEVAPHMGQGVMHSLRLTMVEAIERARRYDCVIIFPHPYCAMYTGICNVQFSEAQVGRMLETVDGVEVINANNMSKWNLKCAVLGFNLGKAMVGGSDGHALHHMGRAVSFADCAANRHDFLDAVRHHANQVVGKEIPLLHKVTTNGLKIRKSIGNCPDLFEKNIRYGRTFINAKSKALCGRIQRRVGQHVKTQDLWSHFGM</sequence>
<organism evidence="2 3">
    <name type="scientific">Desulfatitalea alkaliphila</name>
    <dbReference type="NCBI Taxonomy" id="2929485"/>
    <lineage>
        <taxon>Bacteria</taxon>
        <taxon>Pseudomonadati</taxon>
        <taxon>Thermodesulfobacteriota</taxon>
        <taxon>Desulfobacteria</taxon>
        <taxon>Desulfobacterales</taxon>
        <taxon>Desulfosarcinaceae</taxon>
        <taxon>Desulfatitalea</taxon>
    </lineage>
</organism>
<protein>
    <submittedName>
        <fullName evidence="2">PHP domain-containing protein</fullName>
    </submittedName>
</protein>
<dbReference type="Pfam" id="PF13263">
    <property type="entry name" value="PHP_C"/>
    <property type="match status" value="1"/>
</dbReference>
<dbReference type="InterPro" id="IPR052018">
    <property type="entry name" value="PHP_domain"/>
</dbReference>
<dbReference type="GO" id="GO:0004534">
    <property type="term" value="F:5'-3' RNA exonuclease activity"/>
    <property type="evidence" value="ECO:0007669"/>
    <property type="project" value="TreeGrafter"/>
</dbReference>
<dbReference type="PANTHER" id="PTHR42924:SF3">
    <property type="entry name" value="POLYMERASE_HISTIDINOL PHOSPHATASE N-TERMINAL DOMAIN-CONTAINING PROTEIN"/>
    <property type="match status" value="1"/>
</dbReference>
<dbReference type="SMART" id="SM00481">
    <property type="entry name" value="POLIIIAc"/>
    <property type="match status" value="1"/>
</dbReference>
<evidence type="ECO:0000259" key="1">
    <source>
        <dbReference type="SMART" id="SM00481"/>
    </source>
</evidence>
<comment type="caution">
    <text evidence="2">The sequence shown here is derived from an EMBL/GenBank/DDBJ whole genome shotgun (WGS) entry which is preliminary data.</text>
</comment>
<evidence type="ECO:0000313" key="3">
    <source>
        <dbReference type="Proteomes" id="UP001165427"/>
    </source>
</evidence>
<dbReference type="RefSeq" id="WP_246905525.1">
    <property type="nucleotide sequence ID" value="NZ_JALJRB010000007.1"/>
</dbReference>
<keyword evidence="3" id="KW-1185">Reference proteome</keyword>
<accession>A0AA41R240</accession>
<dbReference type="EMBL" id="JALJRB010000007">
    <property type="protein sequence ID" value="MCJ8500619.1"/>
    <property type="molecule type" value="Genomic_DNA"/>
</dbReference>
<feature type="domain" description="Polymerase/histidinol phosphatase N-terminal" evidence="1">
    <location>
        <begin position="24"/>
        <end position="85"/>
    </location>
</feature>
<dbReference type="AlphaFoldDB" id="A0AA41R240"/>
<dbReference type="PANTHER" id="PTHR42924">
    <property type="entry name" value="EXONUCLEASE"/>
    <property type="match status" value="1"/>
</dbReference>
<dbReference type="InterPro" id="IPR004013">
    <property type="entry name" value="PHP_dom"/>
</dbReference>
<dbReference type="InterPro" id="IPR003141">
    <property type="entry name" value="Pol/His_phosphatase_N"/>
</dbReference>
<dbReference type="GO" id="GO:0035312">
    <property type="term" value="F:5'-3' DNA exonuclease activity"/>
    <property type="evidence" value="ECO:0007669"/>
    <property type="project" value="TreeGrafter"/>
</dbReference>
<dbReference type="InterPro" id="IPR016195">
    <property type="entry name" value="Pol/histidinol_Pase-like"/>
</dbReference>
<name>A0AA41R240_9BACT</name>
<dbReference type="Pfam" id="PF02811">
    <property type="entry name" value="PHP"/>
    <property type="match status" value="1"/>
</dbReference>
<gene>
    <name evidence="2" type="ORF">MRX98_08555</name>
</gene>
<dbReference type="CDD" id="cd07432">
    <property type="entry name" value="PHP_HisPPase"/>
    <property type="match status" value="1"/>
</dbReference>
<proteinExistence type="predicted"/>
<dbReference type="Proteomes" id="UP001165427">
    <property type="component" value="Unassembled WGS sequence"/>
</dbReference>
<evidence type="ECO:0000313" key="2">
    <source>
        <dbReference type="EMBL" id="MCJ8500619.1"/>
    </source>
</evidence>
<reference evidence="2" key="1">
    <citation type="submission" date="2022-04" db="EMBL/GenBank/DDBJ databases">
        <title>Desulfatitalea alkaliphila sp. nov., a novel anaerobic sulfate-reducing bacterium isolated from terrestrial mud volcano, Taman Peninsula, Russia.</title>
        <authorList>
            <person name="Khomyakova M.A."/>
            <person name="Merkel A.Y."/>
            <person name="Slobodkin A.I."/>
        </authorList>
    </citation>
    <scope>NUCLEOTIDE SEQUENCE</scope>
    <source>
        <strain evidence="2">M08but</strain>
    </source>
</reference>